<proteinExistence type="predicted"/>
<dbReference type="EMBL" id="JBJUIK010000012">
    <property type="protein sequence ID" value="KAL3508491.1"/>
    <property type="molecule type" value="Genomic_DNA"/>
</dbReference>
<name>A0ABD2YM64_9GENT</name>
<dbReference type="PANTHER" id="PTHR33647:SF5">
    <property type="entry name" value="OS01G0793900 PROTEIN"/>
    <property type="match status" value="1"/>
</dbReference>
<dbReference type="PANTHER" id="PTHR33647">
    <property type="entry name" value="OS01G0793900 PROTEIN"/>
    <property type="match status" value="1"/>
</dbReference>
<evidence type="ECO:0000256" key="1">
    <source>
        <dbReference type="SAM" id="MobiDB-lite"/>
    </source>
</evidence>
<protein>
    <submittedName>
        <fullName evidence="2">Uncharacterized protein</fullName>
    </submittedName>
</protein>
<feature type="region of interest" description="Disordered" evidence="1">
    <location>
        <begin position="121"/>
        <end position="142"/>
    </location>
</feature>
<comment type="caution">
    <text evidence="2">The sequence shown here is derived from an EMBL/GenBank/DDBJ whole genome shotgun (WGS) entry which is preliminary data.</text>
</comment>
<gene>
    <name evidence="2" type="ORF">ACH5RR_027892</name>
</gene>
<evidence type="ECO:0000313" key="3">
    <source>
        <dbReference type="Proteomes" id="UP001630127"/>
    </source>
</evidence>
<dbReference type="AlphaFoldDB" id="A0ABD2YM64"/>
<accession>A0ABD2YM64</accession>
<dbReference type="Proteomes" id="UP001630127">
    <property type="component" value="Unassembled WGS sequence"/>
</dbReference>
<keyword evidence="3" id="KW-1185">Reference proteome</keyword>
<organism evidence="2 3">
    <name type="scientific">Cinchona calisaya</name>
    <dbReference type="NCBI Taxonomy" id="153742"/>
    <lineage>
        <taxon>Eukaryota</taxon>
        <taxon>Viridiplantae</taxon>
        <taxon>Streptophyta</taxon>
        <taxon>Embryophyta</taxon>
        <taxon>Tracheophyta</taxon>
        <taxon>Spermatophyta</taxon>
        <taxon>Magnoliopsida</taxon>
        <taxon>eudicotyledons</taxon>
        <taxon>Gunneridae</taxon>
        <taxon>Pentapetalae</taxon>
        <taxon>asterids</taxon>
        <taxon>lamiids</taxon>
        <taxon>Gentianales</taxon>
        <taxon>Rubiaceae</taxon>
        <taxon>Cinchonoideae</taxon>
        <taxon>Cinchoneae</taxon>
        <taxon>Cinchona</taxon>
    </lineage>
</organism>
<evidence type="ECO:0000313" key="2">
    <source>
        <dbReference type="EMBL" id="KAL3508491.1"/>
    </source>
</evidence>
<sequence>MGNCIKKESSTQWGGDDWGYLSPVASVDAAKTMMFPSTGIGHESNYKLYKKETKMEEKSSCAREKKGPCFPCPTTTTTTMGKEVKIKITKKQLEELLSKVDAQGQSMKQVLTQLLNFGDGYDQPHQRPWRPALQSIPETEMY</sequence>
<reference evidence="2 3" key="1">
    <citation type="submission" date="2024-11" db="EMBL/GenBank/DDBJ databases">
        <title>A near-complete genome assembly of Cinchona calisaya.</title>
        <authorList>
            <person name="Lian D.C."/>
            <person name="Zhao X.W."/>
            <person name="Wei L."/>
        </authorList>
    </citation>
    <scope>NUCLEOTIDE SEQUENCE [LARGE SCALE GENOMIC DNA]</scope>
    <source>
        <tissue evidence="2">Nenye</tissue>
    </source>
</reference>